<dbReference type="RefSeq" id="WP_344103551.1">
    <property type="nucleotide sequence ID" value="NZ_BAAANL010000005.1"/>
</dbReference>
<dbReference type="EMBL" id="BAAANL010000005">
    <property type="protein sequence ID" value="GAA1866787.1"/>
    <property type="molecule type" value="Genomic_DNA"/>
</dbReference>
<reference evidence="4 5" key="1">
    <citation type="journal article" date="2019" name="Int. J. Syst. Evol. Microbiol.">
        <title>The Global Catalogue of Microorganisms (GCM) 10K type strain sequencing project: providing services to taxonomists for standard genome sequencing and annotation.</title>
        <authorList>
            <consortium name="The Broad Institute Genomics Platform"/>
            <consortium name="The Broad Institute Genome Sequencing Center for Infectious Disease"/>
            <person name="Wu L."/>
            <person name="Ma J."/>
        </authorList>
    </citation>
    <scope>NUCLEOTIDE SEQUENCE [LARGE SCALE GENOMIC DNA]</scope>
    <source>
        <strain evidence="4 5">JCM 14326</strain>
    </source>
</reference>
<feature type="domain" description="Saccharopine dehydrogenase NADP binding" evidence="2">
    <location>
        <begin position="12"/>
        <end position="123"/>
    </location>
</feature>
<comment type="caution">
    <text evidence="4">The sequence shown here is derived from an EMBL/GenBank/DDBJ whole genome shotgun (WGS) entry which is preliminary data.</text>
</comment>
<gene>
    <name evidence="4" type="ORF">GCM10009751_26200</name>
</gene>
<organism evidence="4 5">
    <name type="scientific">Myceligenerans crystallogenes</name>
    <dbReference type="NCBI Taxonomy" id="316335"/>
    <lineage>
        <taxon>Bacteria</taxon>
        <taxon>Bacillati</taxon>
        <taxon>Actinomycetota</taxon>
        <taxon>Actinomycetes</taxon>
        <taxon>Micrococcales</taxon>
        <taxon>Promicromonosporaceae</taxon>
        <taxon>Myceligenerans</taxon>
    </lineage>
</organism>
<dbReference type="Proteomes" id="UP001501094">
    <property type="component" value="Unassembled WGS sequence"/>
</dbReference>
<dbReference type="Pfam" id="PF03435">
    <property type="entry name" value="Sacchrp_dh_NADP"/>
    <property type="match status" value="1"/>
</dbReference>
<evidence type="ECO:0000259" key="3">
    <source>
        <dbReference type="Pfam" id="PF16653"/>
    </source>
</evidence>
<dbReference type="PANTHER" id="PTHR11133:SF23">
    <property type="entry name" value="SACCHAROPINE DEHYDROGENASE [NAD(+), L-LYSINE-FORMING]"/>
    <property type="match status" value="1"/>
</dbReference>
<keyword evidence="5" id="KW-1185">Reference proteome</keyword>
<evidence type="ECO:0000313" key="4">
    <source>
        <dbReference type="EMBL" id="GAA1866787.1"/>
    </source>
</evidence>
<dbReference type="PANTHER" id="PTHR11133">
    <property type="entry name" value="SACCHAROPINE DEHYDROGENASE"/>
    <property type="match status" value="1"/>
</dbReference>
<sequence>MSELMPPSGRVHWIGTGMSTGSGLGLVCAGAETVLWGRTVAKAEACLDRLELGGRAQTRAFTLGSLAAELRRGDVVVSMLPASEHPSLVELALERDAHFVCSSYLSSGIAAHANEAAERGLVILTEIGLDPGIDHLLAHKLVTKAMQVTGDRPATVRFTSYCGSNPAVANDFRYRFSWAPRGVLTALLTPARLIEGGVVREVARPWEVARSQTVLGESFEVYPNRDSVPFVRTYAFPESWAVEDFVRGTLRLEGWSDAWKPVFADLVDADDAEITELAEDLAERHPTTADDHDRVVMSVKLQVRTADGDEWAGEYVLDSVGDAVEAATPRLVSAPLAGGILSVVASSVPAGLHQASSDLGQVQDWLEFLAGQGITVSFQPR</sequence>
<dbReference type="Gene3D" id="3.30.360.10">
    <property type="entry name" value="Dihydrodipicolinate Reductase, domain 2"/>
    <property type="match status" value="1"/>
</dbReference>
<evidence type="ECO:0000256" key="1">
    <source>
        <dbReference type="ARBA" id="ARBA00023002"/>
    </source>
</evidence>
<dbReference type="SUPFAM" id="SSF55347">
    <property type="entry name" value="Glyceraldehyde-3-phosphate dehydrogenase-like, C-terminal domain"/>
    <property type="match status" value="1"/>
</dbReference>
<dbReference type="InterPro" id="IPR005097">
    <property type="entry name" value="Sacchrp_dh_NADP-bd"/>
</dbReference>
<dbReference type="InterPro" id="IPR051168">
    <property type="entry name" value="AASS"/>
</dbReference>
<evidence type="ECO:0000259" key="2">
    <source>
        <dbReference type="Pfam" id="PF03435"/>
    </source>
</evidence>
<dbReference type="Gene3D" id="3.40.50.720">
    <property type="entry name" value="NAD(P)-binding Rossmann-like Domain"/>
    <property type="match status" value="1"/>
</dbReference>
<dbReference type="SUPFAM" id="SSF51735">
    <property type="entry name" value="NAD(P)-binding Rossmann-fold domains"/>
    <property type="match status" value="1"/>
</dbReference>
<dbReference type="Pfam" id="PF16653">
    <property type="entry name" value="Sacchrp_dh_C"/>
    <property type="match status" value="1"/>
</dbReference>
<dbReference type="InterPro" id="IPR036291">
    <property type="entry name" value="NAD(P)-bd_dom_sf"/>
</dbReference>
<feature type="domain" description="Saccharopine dehydrogenase-like C-terminal" evidence="3">
    <location>
        <begin position="128"/>
        <end position="355"/>
    </location>
</feature>
<protein>
    <recommendedName>
        <fullName evidence="6">Saccharopine dehydrogenase</fullName>
    </recommendedName>
</protein>
<evidence type="ECO:0008006" key="6">
    <source>
        <dbReference type="Google" id="ProtNLM"/>
    </source>
</evidence>
<keyword evidence="1" id="KW-0560">Oxidoreductase</keyword>
<dbReference type="InterPro" id="IPR032095">
    <property type="entry name" value="Sacchrp_dh-like_C"/>
</dbReference>
<name>A0ABN2NJS1_9MICO</name>
<accession>A0ABN2NJS1</accession>
<proteinExistence type="predicted"/>
<evidence type="ECO:0000313" key="5">
    <source>
        <dbReference type="Proteomes" id="UP001501094"/>
    </source>
</evidence>